<evidence type="ECO:0000259" key="1">
    <source>
        <dbReference type="Pfam" id="PF09723"/>
    </source>
</evidence>
<dbReference type="AlphaFoldDB" id="A0AAE9KY62"/>
<dbReference type="Proteomes" id="UP001056819">
    <property type="component" value="Chromosome"/>
</dbReference>
<dbReference type="InterPro" id="IPR013429">
    <property type="entry name" value="Regulatory_FmdB_Zinc_ribbon"/>
</dbReference>
<gene>
    <name evidence="2" type="ORF">LNQ82_08610</name>
</gene>
<dbReference type="Gene3D" id="2.20.28.30">
    <property type="entry name" value="RNA polymerase ii, chain L"/>
    <property type="match status" value="1"/>
</dbReference>
<name>A0AAE9KY62_9NEIS</name>
<evidence type="ECO:0000313" key="2">
    <source>
        <dbReference type="EMBL" id="URD67237.1"/>
    </source>
</evidence>
<evidence type="ECO:0000313" key="3">
    <source>
        <dbReference type="Proteomes" id="UP001056819"/>
    </source>
</evidence>
<organism evidence="2 3">
    <name type="scientific">Conchiformibius steedae DSM 2580</name>
    <dbReference type="NCBI Taxonomy" id="1121352"/>
    <lineage>
        <taxon>Bacteria</taxon>
        <taxon>Pseudomonadati</taxon>
        <taxon>Pseudomonadota</taxon>
        <taxon>Betaproteobacteria</taxon>
        <taxon>Neisseriales</taxon>
        <taxon>Neisseriaceae</taxon>
        <taxon>Conchiformibius</taxon>
    </lineage>
</organism>
<accession>A0AAE9KY62</accession>
<reference evidence="2" key="1">
    <citation type="submission" date="2022-05" db="EMBL/GenBank/DDBJ databases">
        <title>Alysiella filiformis genome sequencing.</title>
        <authorList>
            <person name="Viehboeck T."/>
        </authorList>
    </citation>
    <scope>NUCLEOTIDE SEQUENCE</scope>
    <source>
        <strain evidence="2">DSM 2580</strain>
    </source>
</reference>
<protein>
    <submittedName>
        <fullName evidence="2">Hydrogenase maturation nickel metallochaperone HypA</fullName>
    </submittedName>
</protein>
<proteinExistence type="predicted"/>
<feature type="domain" description="Putative regulatory protein FmdB zinc ribbon" evidence="1">
    <location>
        <begin position="3"/>
        <end position="38"/>
    </location>
</feature>
<dbReference type="RefSeq" id="WP_156932186.1">
    <property type="nucleotide sequence ID" value="NZ_CP097501.1"/>
</dbReference>
<dbReference type="Pfam" id="PF09723">
    <property type="entry name" value="Zn_ribbon_8"/>
    <property type="match status" value="1"/>
</dbReference>
<dbReference type="EMBL" id="CP097501">
    <property type="protein sequence ID" value="URD67237.1"/>
    <property type="molecule type" value="Genomic_DNA"/>
</dbReference>
<sequence length="44" mass="5004">MSGYNHVCEDCGHEWEAYHDNDRQADAARCPKCGSGDTQAYRQK</sequence>
<dbReference type="NCBIfam" id="TIGR02605">
    <property type="entry name" value="CxxC_CxxC_SSSS"/>
    <property type="match status" value="1"/>
</dbReference>